<proteinExistence type="predicted"/>
<feature type="transmembrane region" description="Helical" evidence="8">
    <location>
        <begin position="288"/>
        <end position="309"/>
    </location>
</feature>
<feature type="transmembrane region" description="Helical" evidence="8">
    <location>
        <begin position="329"/>
        <end position="351"/>
    </location>
</feature>
<feature type="transmembrane region" description="Helical" evidence="8">
    <location>
        <begin position="357"/>
        <end position="376"/>
    </location>
</feature>
<dbReference type="InterPro" id="IPR026032">
    <property type="entry name" value="HcaT-like"/>
</dbReference>
<dbReference type="PANTHER" id="PTHR23522:SF10">
    <property type="entry name" value="3-PHENYLPROPIONIC ACID TRANSPORTER-RELATED"/>
    <property type="match status" value="1"/>
</dbReference>
<organism evidence="10 11">
    <name type="scientific">Colwellia marinimaniae</name>
    <dbReference type="NCBI Taxonomy" id="1513592"/>
    <lineage>
        <taxon>Bacteria</taxon>
        <taxon>Pseudomonadati</taxon>
        <taxon>Pseudomonadota</taxon>
        <taxon>Gammaproteobacteria</taxon>
        <taxon>Alteromonadales</taxon>
        <taxon>Colwelliaceae</taxon>
        <taxon>Colwellia</taxon>
    </lineage>
</organism>
<comment type="caution">
    <text evidence="10">The sequence shown here is derived from an EMBL/GenBank/DDBJ whole genome shotgun (WGS) entry which is preliminary data.</text>
</comment>
<dbReference type="Pfam" id="PF12832">
    <property type="entry name" value="MFS_1_like"/>
    <property type="match status" value="1"/>
</dbReference>
<evidence type="ECO:0000256" key="7">
    <source>
        <dbReference type="ARBA" id="ARBA00023136"/>
    </source>
</evidence>
<feature type="transmembrane region" description="Helical" evidence="8">
    <location>
        <begin position="41"/>
        <end position="60"/>
    </location>
</feature>
<dbReference type="PANTHER" id="PTHR23522">
    <property type="entry name" value="BLL5896 PROTEIN"/>
    <property type="match status" value="1"/>
</dbReference>
<feature type="transmembrane region" description="Helical" evidence="8">
    <location>
        <begin position="159"/>
        <end position="181"/>
    </location>
</feature>
<keyword evidence="3" id="KW-1003">Cell membrane</keyword>
<dbReference type="InterPro" id="IPR024989">
    <property type="entry name" value="MFS_assoc_dom"/>
</dbReference>
<evidence type="ECO:0000256" key="8">
    <source>
        <dbReference type="SAM" id="Phobius"/>
    </source>
</evidence>
<evidence type="ECO:0000259" key="9">
    <source>
        <dbReference type="Pfam" id="PF12832"/>
    </source>
</evidence>
<evidence type="ECO:0000256" key="4">
    <source>
        <dbReference type="ARBA" id="ARBA00022519"/>
    </source>
</evidence>
<dbReference type="NCBIfam" id="NF037955">
    <property type="entry name" value="mfs"/>
    <property type="match status" value="1"/>
</dbReference>
<feature type="transmembrane region" description="Helical" evidence="8">
    <location>
        <begin position="131"/>
        <end position="153"/>
    </location>
</feature>
<keyword evidence="5 8" id="KW-0812">Transmembrane</keyword>
<dbReference type="PIRSF" id="PIRSF004925">
    <property type="entry name" value="HcaT"/>
    <property type="match status" value="1"/>
</dbReference>
<feature type="transmembrane region" description="Helical" evidence="8">
    <location>
        <begin position="92"/>
        <end position="111"/>
    </location>
</feature>
<evidence type="ECO:0000256" key="6">
    <source>
        <dbReference type="ARBA" id="ARBA00022989"/>
    </source>
</evidence>
<protein>
    <submittedName>
        <fullName evidence="10">MFS transporter</fullName>
    </submittedName>
</protein>
<keyword evidence="2" id="KW-0813">Transport</keyword>
<accession>A0ABQ0MY97</accession>
<comment type="subcellular location">
    <subcellularLocation>
        <location evidence="1">Cell inner membrane</location>
        <topology evidence="1">Multi-pass membrane protein</topology>
    </subcellularLocation>
</comment>
<feature type="domain" description="Major facilitator superfamily associated" evidence="9">
    <location>
        <begin position="4"/>
        <end position="361"/>
    </location>
</feature>
<evidence type="ECO:0000256" key="5">
    <source>
        <dbReference type="ARBA" id="ARBA00022692"/>
    </source>
</evidence>
<reference evidence="10 11" key="1">
    <citation type="submission" date="2017-06" db="EMBL/GenBank/DDBJ databases">
        <title>Whole Genome Sequences of Colwellia marinimaniae MTCD1.</title>
        <authorList>
            <person name="Kusumoto H."/>
            <person name="Inoue M."/>
            <person name="Tanikawa K."/>
            <person name="Maeji H."/>
            <person name="Cameron J.H."/>
            <person name="Bartlett D.H."/>
        </authorList>
    </citation>
    <scope>NUCLEOTIDE SEQUENCE [LARGE SCALE GENOMIC DNA]</scope>
    <source>
        <strain evidence="10 11">MTCD1</strain>
    </source>
</reference>
<evidence type="ECO:0000313" key="10">
    <source>
        <dbReference type="EMBL" id="GAW97339.1"/>
    </source>
</evidence>
<keyword evidence="4" id="KW-0997">Cell inner membrane</keyword>
<feature type="transmembrane region" description="Helical" evidence="8">
    <location>
        <begin position="12"/>
        <end position="29"/>
    </location>
</feature>
<sequence>MMFVRLSSNYFFYFALLGLISPFLSIYLDGKGFNSRQVGEILAIITATKIVAPSLWAMLADKTAKPLFIIRLGAFLALLSFSLLFWLNHYWPITFCLALFTLFWTAILPQLEVHTLTSLRHSNKIYARVRLWGSLGFIALAIIAGEVMSVFGYQSFTGIGMVILAGLFVSTLMLTPLKTVTAVKDKVNKQGAILPKLMDRHFMCFFIAGLLLQISFAPYYGFFALFLRDFHYSGLAIGLFISMGVVAEVIAFIYMGKLFKRFALTSLLVFSLAITALRWFLMPEVAGSVLWLGLIQLSHAASFAIYHCASMQFISSHFSKTEQSRGQGIYLGGVYGVGGAIGAYITGIIWLDGLGAGTAFMMAGASALLGAIIMMFSNNNRVIKLK</sequence>
<gene>
    <name evidence="10" type="ORF">MTCD1_02966</name>
</gene>
<keyword evidence="7 8" id="KW-0472">Membrane</keyword>
<feature type="transmembrane region" description="Helical" evidence="8">
    <location>
        <begin position="262"/>
        <end position="282"/>
    </location>
</feature>
<feature type="transmembrane region" description="Helical" evidence="8">
    <location>
        <begin position="232"/>
        <end position="255"/>
    </location>
</feature>
<feature type="transmembrane region" description="Helical" evidence="8">
    <location>
        <begin position="202"/>
        <end position="226"/>
    </location>
</feature>
<evidence type="ECO:0000313" key="11">
    <source>
        <dbReference type="Proteomes" id="UP000197068"/>
    </source>
</evidence>
<evidence type="ECO:0000256" key="3">
    <source>
        <dbReference type="ARBA" id="ARBA00022475"/>
    </source>
</evidence>
<name>A0ABQ0MY97_9GAMM</name>
<keyword evidence="6 8" id="KW-1133">Transmembrane helix</keyword>
<dbReference type="SUPFAM" id="SSF103473">
    <property type="entry name" value="MFS general substrate transporter"/>
    <property type="match status" value="1"/>
</dbReference>
<keyword evidence="11" id="KW-1185">Reference proteome</keyword>
<dbReference type="Proteomes" id="UP000197068">
    <property type="component" value="Unassembled WGS sequence"/>
</dbReference>
<evidence type="ECO:0000256" key="2">
    <source>
        <dbReference type="ARBA" id="ARBA00022448"/>
    </source>
</evidence>
<feature type="transmembrane region" description="Helical" evidence="8">
    <location>
        <begin position="67"/>
        <end position="86"/>
    </location>
</feature>
<evidence type="ECO:0000256" key="1">
    <source>
        <dbReference type="ARBA" id="ARBA00004429"/>
    </source>
</evidence>
<dbReference type="EMBL" id="BDQM01000031">
    <property type="protein sequence ID" value="GAW97339.1"/>
    <property type="molecule type" value="Genomic_DNA"/>
</dbReference>
<dbReference type="Gene3D" id="1.20.1250.20">
    <property type="entry name" value="MFS general substrate transporter like domains"/>
    <property type="match status" value="2"/>
</dbReference>
<dbReference type="InterPro" id="IPR036259">
    <property type="entry name" value="MFS_trans_sf"/>
</dbReference>